<keyword evidence="1" id="KW-1133">Transmembrane helix</keyword>
<gene>
    <name evidence="2" type="ORF">OJ996_03285</name>
</gene>
<dbReference type="PANTHER" id="PTHR38441">
    <property type="entry name" value="INTEGRAL MEMBRANE PROTEIN-RELATED"/>
    <property type="match status" value="1"/>
</dbReference>
<dbReference type="InterPro" id="IPR007436">
    <property type="entry name" value="DUF485"/>
</dbReference>
<name>A0ABT3FYD7_9BACT</name>
<keyword evidence="1" id="KW-0812">Transmembrane</keyword>
<reference evidence="2" key="1">
    <citation type="submission" date="2022-10" db="EMBL/GenBank/DDBJ databases">
        <title>Luteolibacter sp. GHJ8, whole genome shotgun sequencing project.</title>
        <authorList>
            <person name="Zhao G."/>
            <person name="Shen L."/>
        </authorList>
    </citation>
    <scope>NUCLEOTIDE SEQUENCE</scope>
    <source>
        <strain evidence="2">GHJ8</strain>
    </source>
</reference>
<accession>A0ABT3FYD7</accession>
<evidence type="ECO:0000313" key="3">
    <source>
        <dbReference type="Proteomes" id="UP001165653"/>
    </source>
</evidence>
<proteinExistence type="predicted"/>
<dbReference type="EMBL" id="JAPDDR010000002">
    <property type="protein sequence ID" value="MCW1912582.1"/>
    <property type="molecule type" value="Genomic_DNA"/>
</dbReference>
<sequence length="103" mass="11782">MSNPTKPDWEALAARPDFAELLAAKKRFIIPCCAFFLIYYAALLYLVGWHPELMKKPLLGKINGAYLFALSQFAMAWGMAWIYMRKAAQLDRMAAAVIRDEKH</sequence>
<dbReference type="RefSeq" id="WP_264511124.1">
    <property type="nucleotide sequence ID" value="NZ_JAPDDR010000002.1"/>
</dbReference>
<comment type="caution">
    <text evidence="2">The sequence shown here is derived from an EMBL/GenBank/DDBJ whole genome shotgun (WGS) entry which is preliminary data.</text>
</comment>
<keyword evidence="1" id="KW-0472">Membrane</keyword>
<evidence type="ECO:0000313" key="2">
    <source>
        <dbReference type="EMBL" id="MCW1912582.1"/>
    </source>
</evidence>
<dbReference type="Pfam" id="PF04341">
    <property type="entry name" value="DUF485"/>
    <property type="match status" value="1"/>
</dbReference>
<evidence type="ECO:0000256" key="1">
    <source>
        <dbReference type="SAM" id="Phobius"/>
    </source>
</evidence>
<dbReference type="PANTHER" id="PTHR38441:SF1">
    <property type="entry name" value="MEMBRANE PROTEIN"/>
    <property type="match status" value="1"/>
</dbReference>
<keyword evidence="3" id="KW-1185">Reference proteome</keyword>
<feature type="transmembrane region" description="Helical" evidence="1">
    <location>
        <begin position="66"/>
        <end position="84"/>
    </location>
</feature>
<dbReference type="Proteomes" id="UP001165653">
    <property type="component" value="Unassembled WGS sequence"/>
</dbReference>
<feature type="transmembrane region" description="Helical" evidence="1">
    <location>
        <begin position="28"/>
        <end position="46"/>
    </location>
</feature>
<protein>
    <submittedName>
        <fullName evidence="2">DUF485 domain-containing protein</fullName>
    </submittedName>
</protein>
<organism evidence="2 3">
    <name type="scientific">Luteolibacter rhizosphaerae</name>
    <dbReference type="NCBI Taxonomy" id="2989719"/>
    <lineage>
        <taxon>Bacteria</taxon>
        <taxon>Pseudomonadati</taxon>
        <taxon>Verrucomicrobiota</taxon>
        <taxon>Verrucomicrobiia</taxon>
        <taxon>Verrucomicrobiales</taxon>
        <taxon>Verrucomicrobiaceae</taxon>
        <taxon>Luteolibacter</taxon>
    </lineage>
</organism>